<dbReference type="STRING" id="721133.SAMN05216176_104170"/>
<comment type="caution">
    <text evidence="1">The sequence shown here is derived from an EMBL/GenBank/DDBJ whole genome shotgun (WGS) entry which is preliminary data.</text>
</comment>
<dbReference type="AlphaFoldDB" id="K2N3G4"/>
<dbReference type="Proteomes" id="UP000007374">
    <property type="component" value="Unassembled WGS sequence"/>
</dbReference>
<evidence type="ECO:0000313" key="2">
    <source>
        <dbReference type="Proteomes" id="UP000007374"/>
    </source>
</evidence>
<proteinExistence type="predicted"/>
<name>K2N3G4_9HYPH</name>
<reference evidence="1 2" key="1">
    <citation type="journal article" date="2012" name="J. Bacteriol.">
        <title>Genome Sequence of Nitratireductor indicus Type Strain C115.</title>
        <authorList>
            <person name="Lai Q."/>
            <person name="Li G."/>
            <person name="Yu Z."/>
            <person name="Shao Z."/>
        </authorList>
    </citation>
    <scope>NUCLEOTIDE SEQUENCE [LARGE SCALE GENOMIC DNA]</scope>
    <source>
        <strain evidence="1 2">C115</strain>
    </source>
</reference>
<keyword evidence="2" id="KW-1185">Reference proteome</keyword>
<protein>
    <recommendedName>
        <fullName evidence="3">ApbE family protein</fullName>
    </recommendedName>
</protein>
<organism evidence="1 2">
    <name type="scientific">Nitratireductor indicus C115</name>
    <dbReference type="NCBI Taxonomy" id="1231190"/>
    <lineage>
        <taxon>Bacteria</taxon>
        <taxon>Pseudomonadati</taxon>
        <taxon>Pseudomonadota</taxon>
        <taxon>Alphaproteobacteria</taxon>
        <taxon>Hyphomicrobiales</taxon>
        <taxon>Phyllobacteriaceae</taxon>
        <taxon>Nitratireductor</taxon>
    </lineage>
</organism>
<gene>
    <name evidence="1" type="ORF">NA8A_12785</name>
</gene>
<dbReference type="PATRIC" id="fig|1231190.3.peg.2655"/>
<accession>K2N3G4</accession>
<evidence type="ECO:0000313" key="1">
    <source>
        <dbReference type="EMBL" id="EKF41948.1"/>
    </source>
</evidence>
<dbReference type="RefSeq" id="WP_009450731.1">
    <property type="nucleotide sequence ID" value="NZ_AMSI01000008.1"/>
</dbReference>
<evidence type="ECO:0008006" key="3">
    <source>
        <dbReference type="Google" id="ProtNLM"/>
    </source>
</evidence>
<sequence>MELVLGVAVFLLAAVGLAIGLILGRGPIEGSCGGLTCIKGASCAGCHSRAGKEAEEAP</sequence>
<dbReference type="EMBL" id="AMSI01000008">
    <property type="protein sequence ID" value="EKF41948.1"/>
    <property type="molecule type" value="Genomic_DNA"/>
</dbReference>